<dbReference type="EMBL" id="CP078145">
    <property type="protein sequence ID" value="QXN94634.1"/>
    <property type="molecule type" value="Genomic_DNA"/>
</dbReference>
<organism evidence="3 4">
    <name type="scientific">Nocardia iowensis</name>
    <dbReference type="NCBI Taxonomy" id="204891"/>
    <lineage>
        <taxon>Bacteria</taxon>
        <taxon>Bacillati</taxon>
        <taxon>Actinomycetota</taxon>
        <taxon>Actinomycetes</taxon>
        <taxon>Mycobacteriales</taxon>
        <taxon>Nocardiaceae</taxon>
        <taxon>Nocardia</taxon>
    </lineage>
</organism>
<feature type="region of interest" description="Disordered" evidence="1">
    <location>
        <begin position="34"/>
        <end position="81"/>
    </location>
</feature>
<feature type="compositionally biased region" description="Low complexity" evidence="1">
    <location>
        <begin position="39"/>
        <end position="65"/>
    </location>
</feature>
<evidence type="ECO:0000313" key="3">
    <source>
        <dbReference type="EMBL" id="QXN94634.1"/>
    </source>
</evidence>
<dbReference type="Proteomes" id="UP000694257">
    <property type="component" value="Chromosome"/>
</dbReference>
<gene>
    <name evidence="3" type="ORF">KV110_17215</name>
</gene>
<dbReference type="RefSeq" id="WP_218477262.1">
    <property type="nucleotide sequence ID" value="NZ_BAABJN010000015.1"/>
</dbReference>
<accession>A0ABX8RY83</accession>
<feature type="signal peptide" evidence="2">
    <location>
        <begin position="1"/>
        <end position="23"/>
    </location>
</feature>
<evidence type="ECO:0000313" key="4">
    <source>
        <dbReference type="Proteomes" id="UP000694257"/>
    </source>
</evidence>
<keyword evidence="4" id="KW-1185">Reference proteome</keyword>
<sequence length="218" mass="22238">MVRRMIAACLGLAAIMVLTGLMAAACFSTLAEKSRSTEESSTATTTDVPAPDVAGTAATGAAAPPLTEIPSSTDGPPLTQGSRVDFAKTAISVTRPRTPEVSVGECVGVGATLEKVACGGGGSIYKVVDVTADGSVCPSDADKSHGTERGAVCLDIDWMVGACMELNDGAKRVDCVPGGNRVKVVDVLNATTDVNSCPSGDRGIVYDQRRFVICVAKL</sequence>
<feature type="chain" id="PRO_5046170205" description="LppU protein" evidence="2">
    <location>
        <begin position="24"/>
        <end position="218"/>
    </location>
</feature>
<evidence type="ECO:0008006" key="5">
    <source>
        <dbReference type="Google" id="ProtNLM"/>
    </source>
</evidence>
<evidence type="ECO:0000256" key="1">
    <source>
        <dbReference type="SAM" id="MobiDB-lite"/>
    </source>
</evidence>
<dbReference type="PROSITE" id="PS51257">
    <property type="entry name" value="PROKAR_LIPOPROTEIN"/>
    <property type="match status" value="1"/>
</dbReference>
<evidence type="ECO:0000256" key="2">
    <source>
        <dbReference type="SAM" id="SignalP"/>
    </source>
</evidence>
<proteinExistence type="predicted"/>
<name>A0ABX8RY83_NOCIO</name>
<protein>
    <recommendedName>
        <fullName evidence="5">LppU protein</fullName>
    </recommendedName>
</protein>
<feature type="compositionally biased region" description="Polar residues" evidence="1">
    <location>
        <begin position="69"/>
        <end position="81"/>
    </location>
</feature>
<keyword evidence="2" id="KW-0732">Signal</keyword>
<reference evidence="3 4" key="1">
    <citation type="submission" date="2021-07" db="EMBL/GenBank/DDBJ databases">
        <title>Whole Genome Sequence of Nocardia Iowensis.</title>
        <authorList>
            <person name="Lamm A."/>
            <person name="Collins-Fairclough A.M."/>
            <person name="Bunk B."/>
            <person name="Sproer C."/>
        </authorList>
    </citation>
    <scope>NUCLEOTIDE SEQUENCE [LARGE SCALE GENOMIC DNA]</scope>
    <source>
        <strain evidence="3 4">NRRL 5646</strain>
    </source>
</reference>